<dbReference type="InterPro" id="IPR036870">
    <property type="entry name" value="Ribosomal_bS18_sf"/>
</dbReference>
<dbReference type="NCBIfam" id="TIGR00165">
    <property type="entry name" value="S18"/>
    <property type="match status" value="1"/>
</dbReference>
<name>A0A345ZBH5_9BACT</name>
<dbReference type="GO" id="GO:0006412">
    <property type="term" value="P:translation"/>
    <property type="evidence" value="ECO:0007669"/>
    <property type="project" value="UniProtKB-UniRule"/>
</dbReference>
<dbReference type="AlphaFoldDB" id="A0A345ZBH5"/>
<comment type="similarity">
    <text evidence="1 4 5">Belongs to the bacterial ribosomal protein bS18 family.</text>
</comment>
<sequence>MTKKIKLKISARLLKKKLRKDSSGGAKHCRFCNNPGLVSEIDYKNAGFLRKFLTERGKILPARISGNTCKYQKMVSKEIKKARIMALLPYCATLY</sequence>
<keyword evidence="2 4" id="KW-0689">Ribosomal protein</keyword>
<evidence type="ECO:0000256" key="2">
    <source>
        <dbReference type="ARBA" id="ARBA00022980"/>
    </source>
</evidence>
<dbReference type="OrthoDB" id="9812008at2"/>
<dbReference type="SUPFAM" id="SSF46911">
    <property type="entry name" value="Ribosomal protein S18"/>
    <property type="match status" value="1"/>
</dbReference>
<dbReference type="Gene3D" id="4.10.640.10">
    <property type="entry name" value="Ribosomal protein S18"/>
    <property type="match status" value="1"/>
</dbReference>
<dbReference type="GO" id="GO:0022627">
    <property type="term" value="C:cytosolic small ribosomal subunit"/>
    <property type="evidence" value="ECO:0007669"/>
    <property type="project" value="TreeGrafter"/>
</dbReference>
<comment type="subunit">
    <text evidence="4">Part of the 30S ribosomal subunit. Forms a tight heterodimer with protein bS6.</text>
</comment>
<organism evidence="6 7">
    <name type="scientific">Candidatus Chromulinivorax destructor</name>
    <dbReference type="NCBI Taxonomy" id="2066483"/>
    <lineage>
        <taxon>Bacteria</taxon>
        <taxon>Candidatus Babelota</taxon>
        <taxon>Candidatus Babeliae</taxon>
        <taxon>Candidatus Babeliales</taxon>
        <taxon>Candidatus Chromulinivoraceae</taxon>
        <taxon>Candidatus Chromulinivorax</taxon>
    </lineage>
</organism>
<evidence type="ECO:0000313" key="6">
    <source>
        <dbReference type="EMBL" id="AXK60642.1"/>
    </source>
</evidence>
<dbReference type="GO" id="GO:0003735">
    <property type="term" value="F:structural constituent of ribosome"/>
    <property type="evidence" value="ECO:0007669"/>
    <property type="project" value="InterPro"/>
</dbReference>
<dbReference type="PANTHER" id="PTHR13479:SF40">
    <property type="entry name" value="SMALL RIBOSOMAL SUBUNIT PROTEIN BS18M"/>
    <property type="match status" value="1"/>
</dbReference>
<evidence type="ECO:0000256" key="3">
    <source>
        <dbReference type="ARBA" id="ARBA00023274"/>
    </source>
</evidence>
<dbReference type="InterPro" id="IPR001648">
    <property type="entry name" value="Ribosomal_bS18"/>
</dbReference>
<dbReference type="EMBL" id="CP025544">
    <property type="protein sequence ID" value="AXK60642.1"/>
    <property type="molecule type" value="Genomic_DNA"/>
</dbReference>
<dbReference type="KEGG" id="cdes:C0J27_02695"/>
<protein>
    <recommendedName>
        <fullName evidence="4">Small ribosomal subunit protein bS18</fullName>
    </recommendedName>
</protein>
<dbReference type="PANTHER" id="PTHR13479">
    <property type="entry name" value="30S RIBOSOMAL PROTEIN S18"/>
    <property type="match status" value="1"/>
</dbReference>
<dbReference type="RefSeq" id="WP_115585657.1">
    <property type="nucleotide sequence ID" value="NZ_CP025544.1"/>
</dbReference>
<keyword evidence="3 4" id="KW-0687">Ribonucleoprotein</keyword>
<dbReference type="PRINTS" id="PR00974">
    <property type="entry name" value="RIBOSOMALS18"/>
</dbReference>
<dbReference type="GO" id="GO:0070181">
    <property type="term" value="F:small ribosomal subunit rRNA binding"/>
    <property type="evidence" value="ECO:0007669"/>
    <property type="project" value="TreeGrafter"/>
</dbReference>
<reference evidence="6 7" key="1">
    <citation type="submission" date="2017-12" db="EMBL/GenBank/DDBJ databases">
        <title>Chromulinavorax destructans is a abundant pathogen of dominant heterotrophic picoflagllates.</title>
        <authorList>
            <person name="Deeg C.M."/>
            <person name="Zimmer M."/>
            <person name="Suttle C.A."/>
        </authorList>
    </citation>
    <scope>NUCLEOTIDE SEQUENCE [LARGE SCALE GENOMIC DNA]</scope>
    <source>
        <strain evidence="6 7">SeV1</strain>
    </source>
</reference>
<dbReference type="Pfam" id="PF01084">
    <property type="entry name" value="Ribosomal_S18"/>
    <property type="match status" value="1"/>
</dbReference>
<accession>A0A345ZBH5</accession>
<evidence type="ECO:0000256" key="5">
    <source>
        <dbReference type="RuleBase" id="RU003910"/>
    </source>
</evidence>
<dbReference type="Proteomes" id="UP000254834">
    <property type="component" value="Chromosome"/>
</dbReference>
<keyword evidence="4" id="KW-0699">rRNA-binding</keyword>
<dbReference type="HAMAP" id="MF_00270">
    <property type="entry name" value="Ribosomal_bS18"/>
    <property type="match status" value="1"/>
</dbReference>
<keyword evidence="4" id="KW-0694">RNA-binding</keyword>
<evidence type="ECO:0000313" key="7">
    <source>
        <dbReference type="Proteomes" id="UP000254834"/>
    </source>
</evidence>
<comment type="function">
    <text evidence="4">Binds as a heterodimer with protein bS6 to the central domain of the 16S rRNA, where it helps stabilize the platform of the 30S subunit.</text>
</comment>
<proteinExistence type="inferred from homology"/>
<gene>
    <name evidence="4 6" type="primary">rpsR</name>
    <name evidence="6" type="ORF">C0J27_02695</name>
</gene>
<evidence type="ECO:0000256" key="1">
    <source>
        <dbReference type="ARBA" id="ARBA00005589"/>
    </source>
</evidence>
<keyword evidence="7" id="KW-1185">Reference proteome</keyword>
<evidence type="ECO:0000256" key="4">
    <source>
        <dbReference type="HAMAP-Rule" id="MF_00270"/>
    </source>
</evidence>